<evidence type="ECO:0000256" key="1">
    <source>
        <dbReference type="SAM" id="MobiDB-lite"/>
    </source>
</evidence>
<accession>A0AAV0BPK2</accession>
<feature type="region of interest" description="Disordered" evidence="1">
    <location>
        <begin position="22"/>
        <end position="42"/>
    </location>
</feature>
<name>A0AAV0BPK2_PHAPC</name>
<keyword evidence="4" id="KW-1185">Reference proteome</keyword>
<evidence type="ECO:0000256" key="2">
    <source>
        <dbReference type="SAM" id="SignalP"/>
    </source>
</evidence>
<sequence>MQLYQVLCSLLFLAALNLAAPSEVKTESSPQEKVEKDTSKEKGFGFPSYGGGWGGHGGWGGPGGWGGGGGFGGPGFGHWRRQLGANTESSHQEKVEKDTSKEKGFGFPSYGGGWGGHGGWGGNGGWGYNGGWGGGGGFGRPGYGHWRRQLGGNHYGARFDRIGGYRFQPGSYVVVPGGVRISRGGYYNPYGSWVQHQGFLPVHY</sequence>
<feature type="compositionally biased region" description="Basic and acidic residues" evidence="1">
    <location>
        <begin position="24"/>
        <end position="42"/>
    </location>
</feature>
<feature type="compositionally biased region" description="Basic and acidic residues" evidence="1">
    <location>
        <begin position="90"/>
        <end position="104"/>
    </location>
</feature>
<evidence type="ECO:0000313" key="4">
    <source>
        <dbReference type="Proteomes" id="UP001153365"/>
    </source>
</evidence>
<feature type="region of interest" description="Disordered" evidence="1">
    <location>
        <begin position="86"/>
        <end position="106"/>
    </location>
</feature>
<organism evidence="3 4">
    <name type="scientific">Phakopsora pachyrhizi</name>
    <name type="common">Asian soybean rust disease fungus</name>
    <dbReference type="NCBI Taxonomy" id="170000"/>
    <lineage>
        <taxon>Eukaryota</taxon>
        <taxon>Fungi</taxon>
        <taxon>Dikarya</taxon>
        <taxon>Basidiomycota</taxon>
        <taxon>Pucciniomycotina</taxon>
        <taxon>Pucciniomycetes</taxon>
        <taxon>Pucciniales</taxon>
        <taxon>Phakopsoraceae</taxon>
        <taxon>Phakopsora</taxon>
    </lineage>
</organism>
<keyword evidence="2" id="KW-0732">Signal</keyword>
<gene>
    <name evidence="3" type="ORF">PPACK8108_LOCUS23020</name>
</gene>
<dbReference type="EMBL" id="CALTRL010005954">
    <property type="protein sequence ID" value="CAH7688109.1"/>
    <property type="molecule type" value="Genomic_DNA"/>
</dbReference>
<feature type="signal peptide" evidence="2">
    <location>
        <begin position="1"/>
        <end position="21"/>
    </location>
</feature>
<protein>
    <submittedName>
        <fullName evidence="3">Expressed protein</fullName>
    </submittedName>
</protein>
<dbReference type="AlphaFoldDB" id="A0AAV0BPK2"/>
<evidence type="ECO:0000313" key="3">
    <source>
        <dbReference type="EMBL" id="CAH7688109.1"/>
    </source>
</evidence>
<comment type="caution">
    <text evidence="3">The sequence shown here is derived from an EMBL/GenBank/DDBJ whole genome shotgun (WGS) entry which is preliminary data.</text>
</comment>
<feature type="chain" id="PRO_5043448922" evidence="2">
    <location>
        <begin position="22"/>
        <end position="204"/>
    </location>
</feature>
<dbReference type="Proteomes" id="UP001153365">
    <property type="component" value="Unassembled WGS sequence"/>
</dbReference>
<reference evidence="3" key="1">
    <citation type="submission" date="2022-06" db="EMBL/GenBank/DDBJ databases">
        <authorList>
            <consortium name="SYNGENTA / RWTH Aachen University"/>
        </authorList>
    </citation>
    <scope>NUCLEOTIDE SEQUENCE</scope>
</reference>
<proteinExistence type="predicted"/>